<name>A0A1W6UUP8_VIBAL</name>
<proteinExistence type="predicted"/>
<evidence type="ECO:0000313" key="1">
    <source>
        <dbReference type="EMBL" id="ARP21664.1"/>
    </source>
</evidence>
<protein>
    <submittedName>
        <fullName evidence="1">Uncharacterized protein</fullName>
    </submittedName>
</protein>
<dbReference type="RefSeq" id="WP_086048360.1">
    <property type="nucleotide sequence ID" value="NZ_CP017893.1"/>
</dbReference>
<dbReference type="AlphaFoldDB" id="A0A1W6UUP8"/>
<geneLocation type="plasmid" evidence="1">
    <name>pL289</name>
</geneLocation>
<sequence>MTKFTEFEEGVFYAAAIIVNTHDSMVIACDLLREAGLFNSDVSSLDDYEKQALKKLNEQEPECGLGGFDSEES</sequence>
<gene>
    <name evidence="1" type="ORF">K05K4_49550</name>
</gene>
<keyword evidence="1" id="KW-0614">Plasmid</keyword>
<dbReference type="EMBL" id="CP017904">
    <property type="protein sequence ID" value="ARP21664.1"/>
    <property type="molecule type" value="Genomic_DNA"/>
</dbReference>
<organism evidence="1">
    <name type="scientific">Vibrio alginolyticus</name>
    <dbReference type="NCBI Taxonomy" id="663"/>
    <lineage>
        <taxon>Bacteria</taxon>
        <taxon>Pseudomonadati</taxon>
        <taxon>Pseudomonadota</taxon>
        <taxon>Gammaproteobacteria</taxon>
        <taxon>Vibrionales</taxon>
        <taxon>Vibrionaceae</taxon>
        <taxon>Vibrio</taxon>
    </lineage>
</organism>
<accession>A0A1W6UUP8</accession>
<reference evidence="1" key="1">
    <citation type="submission" date="2016-10" db="EMBL/GenBank/DDBJ databases">
        <title>The High Quality Genome of Vibrio alginolyticus K01M1.</title>
        <authorList>
            <person name="Wendling C."/>
            <person name="Chibani C.M."/>
            <person name="Hertel R."/>
            <person name="Sproer C."/>
            <person name="Bunk B."/>
            <person name="Overmann J."/>
            <person name="Roth O."/>
            <person name="Liesegang H."/>
        </authorList>
    </citation>
    <scope>NUCLEOTIDE SEQUENCE</scope>
    <source>
        <strain evidence="1">K05K4</strain>
        <plasmid evidence="1">pL289</plasmid>
    </source>
</reference>